<reference evidence="4" key="1">
    <citation type="submission" date="2022-11" db="UniProtKB">
        <authorList>
            <consortium name="WormBaseParasite"/>
        </authorList>
    </citation>
    <scope>IDENTIFICATION</scope>
</reference>
<dbReference type="Pfam" id="PF13499">
    <property type="entry name" value="EF-hand_7"/>
    <property type="match status" value="2"/>
</dbReference>
<dbReference type="SMART" id="SM00054">
    <property type="entry name" value="EFh"/>
    <property type="match status" value="4"/>
</dbReference>
<dbReference type="InterPro" id="IPR011992">
    <property type="entry name" value="EF-hand-dom_pair"/>
</dbReference>
<dbReference type="Proteomes" id="UP000887564">
    <property type="component" value="Unplaced"/>
</dbReference>
<evidence type="ECO:0000259" key="2">
    <source>
        <dbReference type="PROSITE" id="PS50222"/>
    </source>
</evidence>
<dbReference type="WBParaSite" id="PEQ_0001393801-mRNA-1">
    <property type="protein sequence ID" value="PEQ_0001393801-mRNA-1"/>
    <property type="gene ID" value="PEQ_0001393801"/>
</dbReference>
<dbReference type="PROSITE" id="PS00018">
    <property type="entry name" value="EF_HAND_1"/>
    <property type="match status" value="2"/>
</dbReference>
<protein>
    <submittedName>
        <fullName evidence="4">EF-hand domain-containing protein</fullName>
    </submittedName>
</protein>
<dbReference type="Pfam" id="PF13202">
    <property type="entry name" value="EF-hand_5"/>
    <property type="match status" value="1"/>
</dbReference>
<dbReference type="PANTHER" id="PTHR10827">
    <property type="entry name" value="RETICULOCALBIN"/>
    <property type="match status" value="1"/>
</dbReference>
<evidence type="ECO:0000313" key="4">
    <source>
        <dbReference type="WBParaSite" id="PEQ_0001393801-mRNA-1"/>
    </source>
</evidence>
<dbReference type="InterPro" id="IPR018247">
    <property type="entry name" value="EF_Hand_1_Ca_BS"/>
</dbReference>
<dbReference type="PROSITE" id="PS50222">
    <property type="entry name" value="EF_HAND_2"/>
    <property type="match status" value="3"/>
</dbReference>
<sequence length="197" mass="22156">MASSSRELVRFDEVDEDGDGKVTYNEFEHWHKKNEANLSDQKLKALFQSNDKNGDTTLSIAEFEIDSNADGVITREEAEQSGDPIITKIMEDVFQMADTDFDGKITLKEFAVAEKDKESAHQLLALMDLNADRKLDVKEVHTFANINSKVSQEEVLKSFGDLDADHDGYISLEELTKISKKMAELVHFKEAPPVSVN</sequence>
<keyword evidence="1" id="KW-0106">Calcium</keyword>
<dbReference type="Gene3D" id="1.10.238.10">
    <property type="entry name" value="EF-hand"/>
    <property type="match status" value="3"/>
</dbReference>
<dbReference type="PANTHER" id="PTHR10827:SF52">
    <property type="entry name" value="IP16409P"/>
    <property type="match status" value="1"/>
</dbReference>
<dbReference type="GO" id="GO:0005783">
    <property type="term" value="C:endoplasmic reticulum"/>
    <property type="evidence" value="ECO:0007669"/>
    <property type="project" value="TreeGrafter"/>
</dbReference>
<dbReference type="InterPro" id="IPR002048">
    <property type="entry name" value="EF_hand_dom"/>
</dbReference>
<evidence type="ECO:0000313" key="3">
    <source>
        <dbReference type="Proteomes" id="UP000887564"/>
    </source>
</evidence>
<evidence type="ECO:0000256" key="1">
    <source>
        <dbReference type="ARBA" id="ARBA00022837"/>
    </source>
</evidence>
<feature type="domain" description="EF-hand" evidence="2">
    <location>
        <begin position="150"/>
        <end position="185"/>
    </location>
</feature>
<feature type="domain" description="EF-hand" evidence="2">
    <location>
        <begin position="85"/>
        <end position="120"/>
    </location>
</feature>
<name>A0A914S5N7_PAREQ</name>
<keyword evidence="3" id="KW-1185">Reference proteome</keyword>
<accession>A0A914S5N7</accession>
<dbReference type="AlphaFoldDB" id="A0A914S5N7"/>
<organism evidence="3 4">
    <name type="scientific">Parascaris equorum</name>
    <name type="common">Equine roundworm</name>
    <dbReference type="NCBI Taxonomy" id="6256"/>
    <lineage>
        <taxon>Eukaryota</taxon>
        <taxon>Metazoa</taxon>
        <taxon>Ecdysozoa</taxon>
        <taxon>Nematoda</taxon>
        <taxon>Chromadorea</taxon>
        <taxon>Rhabditida</taxon>
        <taxon>Spirurina</taxon>
        <taxon>Ascaridomorpha</taxon>
        <taxon>Ascaridoidea</taxon>
        <taxon>Ascarididae</taxon>
        <taxon>Parascaris</taxon>
    </lineage>
</organism>
<dbReference type="GO" id="GO:0005509">
    <property type="term" value="F:calcium ion binding"/>
    <property type="evidence" value="ECO:0007669"/>
    <property type="project" value="InterPro"/>
</dbReference>
<dbReference type="SUPFAM" id="SSF47473">
    <property type="entry name" value="EF-hand"/>
    <property type="match status" value="2"/>
</dbReference>
<feature type="domain" description="EF-hand" evidence="2">
    <location>
        <begin position="11"/>
        <end position="37"/>
    </location>
</feature>
<proteinExistence type="predicted"/>